<dbReference type="GO" id="GO:1904680">
    <property type="term" value="F:peptide transmembrane transporter activity"/>
    <property type="evidence" value="ECO:0007669"/>
    <property type="project" value="TreeGrafter"/>
</dbReference>
<dbReference type="KEGG" id="bcv:Bcav_1397"/>
<dbReference type="Gene3D" id="3.10.105.10">
    <property type="entry name" value="Dipeptide-binding Protein, Domain 3"/>
    <property type="match status" value="1"/>
</dbReference>
<feature type="domain" description="Solute-binding protein family 5" evidence="2">
    <location>
        <begin position="100"/>
        <end position="460"/>
    </location>
</feature>
<evidence type="ECO:0000256" key="1">
    <source>
        <dbReference type="SAM" id="SignalP"/>
    </source>
</evidence>
<organism evidence="3 4">
    <name type="scientific">Beutenbergia cavernae (strain ATCC BAA-8 / DSM 12333 / CCUG 43141 / JCM 11478 / NBRC 16432 / NCIMB 13614 / HKI 0122)</name>
    <dbReference type="NCBI Taxonomy" id="471853"/>
    <lineage>
        <taxon>Bacteria</taxon>
        <taxon>Bacillati</taxon>
        <taxon>Actinomycetota</taxon>
        <taxon>Actinomycetes</taxon>
        <taxon>Micrococcales</taxon>
        <taxon>Beutenbergiaceae</taxon>
        <taxon>Beutenbergia</taxon>
    </lineage>
</organism>
<sequence>MTRHLDPRTSRRRPRLAALGATAAALALVLTACSSGGGASDDGDDGAAGGEQEVLTVHANTAPTYQENFNPLSPSVLPGTRGLVYEPLIAYTPMKPGEGEPWLAESMEFNEDGTQVTFTLREGVQWNDEEPFTADDVVFTFLLYRDNPATNTGALPVTDAEATDERTAVITFGETMYSRAPQLGNTITLPEHVFAEQDPVEFLNADPVGTGPYVVDRFTDQVYDFAQNPNYWDADNYEVETISFPASSADTFNVALSRNELQWSGGFVANIDDIYVSKDAEHNKYWYPGDGIVGLFVNQQRAPMNDVAFRQALSLAVDRDQLSSTAMQSYTPPAHPTGLPLPAFDAMMDPDLADAEYVRDVDEANSILDDAGYAMGADGVRTAPDGTPLSFDLIIPSDWTDWVTIAGLLQEQLAEIGVQLAPQGVAFQSWVDQRNGGNYDLTLGSVAAGTAPYFMYRSMMSSEFEVAEGEAAVNNFARWYDAESDAFFDAYESTNDPEVQLEAIQGLENIVVEELPIIPLLQSPNWFQYRTEFFTGWPSEEDPYALGAPYMFPDNLLVVRALEPAGE</sequence>
<dbReference type="PROSITE" id="PS51257">
    <property type="entry name" value="PROKAR_LIPOPROTEIN"/>
    <property type="match status" value="1"/>
</dbReference>
<evidence type="ECO:0000313" key="4">
    <source>
        <dbReference type="Proteomes" id="UP000007962"/>
    </source>
</evidence>
<protein>
    <submittedName>
        <fullName evidence="3">Extracellular solute-binding protein family 5</fullName>
    </submittedName>
</protein>
<feature type="signal peptide" evidence="1">
    <location>
        <begin position="1"/>
        <end position="39"/>
    </location>
</feature>
<keyword evidence="1" id="KW-0732">Signal</keyword>
<reference evidence="3 4" key="1">
    <citation type="journal article" date="2009" name="Stand. Genomic Sci.">
        <title>Complete genome sequence of Beutenbergia cavernae type strain (HKI 0122).</title>
        <authorList>
            <person name="Land M."/>
            <person name="Pukall R."/>
            <person name="Abt B."/>
            <person name="Goker M."/>
            <person name="Rohde M."/>
            <person name="Glavina Del Rio T."/>
            <person name="Tice H."/>
            <person name="Copeland A."/>
            <person name="Cheng J.F."/>
            <person name="Lucas S."/>
            <person name="Chen F."/>
            <person name="Nolan M."/>
            <person name="Bruce D."/>
            <person name="Goodwin L."/>
            <person name="Pitluck S."/>
            <person name="Ivanova N."/>
            <person name="Mavromatis K."/>
            <person name="Ovchinnikova G."/>
            <person name="Pati A."/>
            <person name="Chen A."/>
            <person name="Palaniappan K."/>
            <person name="Hauser L."/>
            <person name="Chang Y.J."/>
            <person name="Jefferies C.C."/>
            <person name="Saunders E."/>
            <person name="Brettin T."/>
            <person name="Detter J.C."/>
            <person name="Han C."/>
            <person name="Chain P."/>
            <person name="Bristow J."/>
            <person name="Eisen J.A."/>
            <person name="Markowitz V."/>
            <person name="Hugenholtz P."/>
            <person name="Kyrpides N.C."/>
            <person name="Klenk H.P."/>
            <person name="Lapidus A."/>
        </authorList>
    </citation>
    <scope>NUCLEOTIDE SEQUENCE [LARGE SCALE GENOMIC DNA]</scope>
    <source>
        <strain evidence="4">ATCC BAA-8 / DSM 12333 / NBRC 16432</strain>
    </source>
</reference>
<dbReference type="GO" id="GO:0042597">
    <property type="term" value="C:periplasmic space"/>
    <property type="evidence" value="ECO:0007669"/>
    <property type="project" value="UniProtKB-ARBA"/>
</dbReference>
<dbReference type="STRING" id="471853.Bcav_1397"/>
<dbReference type="PANTHER" id="PTHR30290">
    <property type="entry name" value="PERIPLASMIC BINDING COMPONENT OF ABC TRANSPORTER"/>
    <property type="match status" value="1"/>
</dbReference>
<dbReference type="GO" id="GO:0043190">
    <property type="term" value="C:ATP-binding cassette (ABC) transporter complex"/>
    <property type="evidence" value="ECO:0007669"/>
    <property type="project" value="InterPro"/>
</dbReference>
<dbReference type="AlphaFoldDB" id="C5C2H0"/>
<dbReference type="eggNOG" id="COG0747">
    <property type="taxonomic scope" value="Bacteria"/>
</dbReference>
<dbReference type="CDD" id="cd08509">
    <property type="entry name" value="PBP2_TmCBP_oligosaccharides_like"/>
    <property type="match status" value="1"/>
</dbReference>
<dbReference type="InterPro" id="IPR000914">
    <property type="entry name" value="SBP_5_dom"/>
</dbReference>
<name>C5C2H0_BEUC1</name>
<keyword evidence="4" id="KW-1185">Reference proteome</keyword>
<dbReference type="Pfam" id="PF00496">
    <property type="entry name" value="SBP_bac_5"/>
    <property type="match status" value="1"/>
</dbReference>
<feature type="chain" id="PRO_5038484555" evidence="1">
    <location>
        <begin position="40"/>
        <end position="567"/>
    </location>
</feature>
<accession>C5C2H0</accession>
<dbReference type="PIRSF" id="PIRSF002741">
    <property type="entry name" value="MppA"/>
    <property type="match status" value="1"/>
</dbReference>
<dbReference type="SUPFAM" id="SSF53850">
    <property type="entry name" value="Periplasmic binding protein-like II"/>
    <property type="match status" value="1"/>
</dbReference>
<dbReference type="RefSeq" id="WP_015881896.1">
    <property type="nucleotide sequence ID" value="NC_012669.1"/>
</dbReference>
<dbReference type="HOGENOM" id="CLU_017028_8_3_11"/>
<dbReference type="Proteomes" id="UP000007962">
    <property type="component" value="Chromosome"/>
</dbReference>
<evidence type="ECO:0000313" key="3">
    <source>
        <dbReference type="EMBL" id="ACQ79656.1"/>
    </source>
</evidence>
<dbReference type="Gene3D" id="3.40.190.10">
    <property type="entry name" value="Periplasmic binding protein-like II"/>
    <property type="match status" value="1"/>
</dbReference>
<dbReference type="InterPro" id="IPR030678">
    <property type="entry name" value="Peptide/Ni-bd"/>
</dbReference>
<dbReference type="GO" id="GO:0015833">
    <property type="term" value="P:peptide transport"/>
    <property type="evidence" value="ECO:0007669"/>
    <property type="project" value="TreeGrafter"/>
</dbReference>
<dbReference type="Gene3D" id="3.90.76.10">
    <property type="entry name" value="Dipeptide-binding Protein, Domain 1"/>
    <property type="match status" value="1"/>
</dbReference>
<dbReference type="InterPro" id="IPR039424">
    <property type="entry name" value="SBP_5"/>
</dbReference>
<evidence type="ECO:0000259" key="2">
    <source>
        <dbReference type="Pfam" id="PF00496"/>
    </source>
</evidence>
<dbReference type="EMBL" id="CP001618">
    <property type="protein sequence ID" value="ACQ79656.1"/>
    <property type="molecule type" value="Genomic_DNA"/>
</dbReference>
<gene>
    <name evidence="3" type="ordered locus">Bcav_1397</name>
</gene>
<proteinExistence type="predicted"/>